<dbReference type="InterPro" id="IPR018873">
    <property type="entry name" value="KilA-N_DNA-bd_domain"/>
</dbReference>
<sequence length="260" mass="29576">MFDMNVANQSTVVTLQGSNLPVVICRGQRVITTELLAIGYGADVKSIQMNFANNKSRFEEGKHFFKIEGEELKAFKNYPNNIGVVDKRARHVYLWTERGAARHAKVLETDQAWDFYELLEEAYFNSSKQNAELISKKDLALMVIQAEEEKEIAYAQRDYAIETKAWISRRREATAMATASKAVREKNALAAKLGECKEHATVLSVEKRLEKKFKWHPLKKWCTENGAEVRSVPDERYGKANSYPAAAWKAVHGVNLAKLF</sequence>
<name>A0A3D9UJS5_9GAMM</name>
<dbReference type="AlphaFoldDB" id="A0A3D9UJS5"/>
<evidence type="ECO:0000313" key="3">
    <source>
        <dbReference type="Proteomes" id="UP000256294"/>
    </source>
</evidence>
<evidence type="ECO:0000259" key="1">
    <source>
        <dbReference type="Pfam" id="PF10543"/>
    </source>
</evidence>
<dbReference type="RefSeq" id="WP_244922775.1">
    <property type="nucleotide sequence ID" value="NZ_QTUB01000001.1"/>
</dbReference>
<dbReference type="Proteomes" id="UP000256294">
    <property type="component" value="Unassembled WGS sequence"/>
</dbReference>
<keyword evidence="3" id="KW-1185">Reference proteome</keyword>
<proteinExistence type="predicted"/>
<dbReference type="Pfam" id="PF10543">
    <property type="entry name" value="ORF6N"/>
    <property type="match status" value="1"/>
</dbReference>
<evidence type="ECO:0000313" key="2">
    <source>
        <dbReference type="EMBL" id="REF28673.1"/>
    </source>
</evidence>
<feature type="domain" description="KilA-N DNA-binding" evidence="1">
    <location>
        <begin position="22"/>
        <end position="106"/>
    </location>
</feature>
<protein>
    <submittedName>
        <fullName evidence="2">ORF6N domain-containing protein</fullName>
    </submittedName>
</protein>
<comment type="caution">
    <text evidence="2">The sequence shown here is derived from an EMBL/GenBank/DDBJ whole genome shotgun (WGS) entry which is preliminary data.</text>
</comment>
<gene>
    <name evidence="2" type="ORF">BDD26_3623</name>
</gene>
<organism evidence="2 3">
    <name type="scientific">Xenorhabdus cabanillasii</name>
    <dbReference type="NCBI Taxonomy" id="351673"/>
    <lineage>
        <taxon>Bacteria</taxon>
        <taxon>Pseudomonadati</taxon>
        <taxon>Pseudomonadota</taxon>
        <taxon>Gammaproteobacteria</taxon>
        <taxon>Enterobacterales</taxon>
        <taxon>Morganellaceae</taxon>
        <taxon>Xenorhabdus</taxon>
    </lineage>
</organism>
<accession>A0A3D9UJS5</accession>
<dbReference type="EMBL" id="QTUB01000001">
    <property type="protein sequence ID" value="REF28673.1"/>
    <property type="molecule type" value="Genomic_DNA"/>
</dbReference>
<reference evidence="2 3" key="1">
    <citation type="submission" date="2018-08" db="EMBL/GenBank/DDBJ databases">
        <title>Genomic Encyclopedia of Archaeal and Bacterial Type Strains, Phase II (KMG-II): from individual species to whole genera.</title>
        <authorList>
            <person name="Goeker M."/>
        </authorList>
    </citation>
    <scope>NUCLEOTIDE SEQUENCE [LARGE SCALE GENOMIC DNA]</scope>
    <source>
        <strain evidence="2 3">DSM 17905</strain>
    </source>
</reference>